<dbReference type="PANTHER" id="PTHR35446">
    <property type="entry name" value="SI:CH211-175M2.5"/>
    <property type="match status" value="1"/>
</dbReference>
<dbReference type="GO" id="GO:0004601">
    <property type="term" value="F:peroxidase activity"/>
    <property type="evidence" value="ECO:0007669"/>
    <property type="project" value="UniProtKB-KW"/>
</dbReference>
<dbReference type="InterPro" id="IPR003779">
    <property type="entry name" value="CMD-like"/>
</dbReference>
<reference evidence="3 4" key="1">
    <citation type="journal article" date="2019" name="Int. J. Syst. Evol. Microbiol.">
        <title>The Global Catalogue of Microorganisms (GCM) 10K type strain sequencing project: providing services to taxonomists for standard genome sequencing and annotation.</title>
        <authorList>
            <consortium name="The Broad Institute Genomics Platform"/>
            <consortium name="The Broad Institute Genome Sequencing Center for Infectious Disease"/>
            <person name="Wu L."/>
            <person name="Ma J."/>
        </authorList>
    </citation>
    <scope>NUCLEOTIDE SEQUENCE [LARGE SCALE GENOMIC DNA]</scope>
    <source>
        <strain evidence="3 4">CGMCC 1.12543</strain>
    </source>
</reference>
<evidence type="ECO:0000313" key="3">
    <source>
        <dbReference type="EMBL" id="MFC5973036.1"/>
    </source>
</evidence>
<comment type="caution">
    <text evidence="3">The sequence shown here is derived from an EMBL/GenBank/DDBJ whole genome shotgun (WGS) entry which is preliminary data.</text>
</comment>
<organism evidence="3 4">
    <name type="scientific">Halomarina salina</name>
    <dbReference type="NCBI Taxonomy" id="1872699"/>
    <lineage>
        <taxon>Archaea</taxon>
        <taxon>Methanobacteriati</taxon>
        <taxon>Methanobacteriota</taxon>
        <taxon>Stenosarchaea group</taxon>
        <taxon>Halobacteria</taxon>
        <taxon>Halobacteriales</taxon>
        <taxon>Natronomonadaceae</taxon>
        <taxon>Halomarina</taxon>
    </lineage>
</organism>
<dbReference type="AlphaFoldDB" id="A0ABD5RRD3"/>
<dbReference type="SUPFAM" id="SSF69118">
    <property type="entry name" value="AhpD-like"/>
    <property type="match status" value="1"/>
</dbReference>
<keyword evidence="3" id="KW-0560">Oxidoreductase</keyword>
<gene>
    <name evidence="3" type="ORF">ACFPYI_17010</name>
</gene>
<dbReference type="InterPro" id="IPR010195">
    <property type="entry name" value="Uncharacterised_peroxidase-rel"/>
</dbReference>
<keyword evidence="4" id="KW-1185">Reference proteome</keyword>
<dbReference type="InterPro" id="IPR029032">
    <property type="entry name" value="AhpD-like"/>
</dbReference>
<dbReference type="Gene3D" id="1.20.5.810">
    <property type="entry name" value="AhpD-like"/>
    <property type="match status" value="1"/>
</dbReference>
<dbReference type="RefSeq" id="WP_247417096.1">
    <property type="nucleotide sequence ID" value="NZ_JALLGW010000001.1"/>
</dbReference>
<name>A0ABD5RRD3_9EURY</name>
<accession>A0ABD5RRD3</accession>
<dbReference type="Gene3D" id="1.20.1290.10">
    <property type="entry name" value="AhpD-like"/>
    <property type="match status" value="1"/>
</dbReference>
<evidence type="ECO:0000259" key="2">
    <source>
        <dbReference type="Pfam" id="PF02627"/>
    </source>
</evidence>
<keyword evidence="3" id="KW-0575">Peroxidase</keyword>
<proteinExistence type="predicted"/>
<dbReference type="NCBIfam" id="TIGR01926">
    <property type="entry name" value="peroxid_rel"/>
    <property type="match status" value="1"/>
</dbReference>
<dbReference type="Proteomes" id="UP001596099">
    <property type="component" value="Unassembled WGS sequence"/>
</dbReference>
<evidence type="ECO:0000256" key="1">
    <source>
        <dbReference type="SAM" id="MobiDB-lite"/>
    </source>
</evidence>
<feature type="region of interest" description="Disordered" evidence="1">
    <location>
        <begin position="1"/>
        <end position="20"/>
    </location>
</feature>
<sequence length="198" mass="22524">MSDETEPAMRNFPVPDYDDLPEDLQERIDEETEQAGFTPNVFSAMGYKPSHFRAFFDYHDALVEDTALEREEIEMLVVTVSGVNDCLYCVVAHGALVRIYSKDPKLADQLATNHRAADLNPTHRAMLDFAVKLTESPGRIDEEDLEALRLQGFSDEAIWDIASVVGFYNLSNRMAVVMDMRPNDEFYRLGRDQPSHSE</sequence>
<dbReference type="InterPro" id="IPR004675">
    <property type="entry name" value="AhpD_core"/>
</dbReference>
<dbReference type="Pfam" id="PF02627">
    <property type="entry name" value="CMD"/>
    <property type="match status" value="1"/>
</dbReference>
<dbReference type="NCBIfam" id="TIGR00778">
    <property type="entry name" value="ahpD_dom"/>
    <property type="match status" value="1"/>
</dbReference>
<feature type="domain" description="Carboxymuconolactone decarboxylase-like" evidence="2">
    <location>
        <begin position="49"/>
        <end position="99"/>
    </location>
</feature>
<protein>
    <submittedName>
        <fullName evidence="3">Peroxidase-related enzyme</fullName>
    </submittedName>
</protein>
<evidence type="ECO:0000313" key="4">
    <source>
        <dbReference type="Proteomes" id="UP001596099"/>
    </source>
</evidence>
<dbReference type="EMBL" id="JBHSQH010000001">
    <property type="protein sequence ID" value="MFC5973036.1"/>
    <property type="molecule type" value="Genomic_DNA"/>
</dbReference>
<dbReference type="PANTHER" id="PTHR35446:SF2">
    <property type="entry name" value="CARBOXYMUCONOLACTONE DECARBOXYLASE-LIKE DOMAIN-CONTAINING PROTEIN"/>
    <property type="match status" value="1"/>
</dbReference>